<keyword evidence="5" id="KW-0539">Nucleus</keyword>
<evidence type="ECO:0000313" key="10">
    <source>
        <dbReference type="EMBL" id="DAD28041.1"/>
    </source>
</evidence>
<evidence type="ECO:0000313" key="11">
    <source>
        <dbReference type="Proteomes" id="UP000607653"/>
    </source>
</evidence>
<dbReference type="AlphaFoldDB" id="A0A822Y8Z8"/>
<gene>
    <name evidence="10" type="ORF">HUJ06_029509</name>
</gene>
<accession>A0A822Y8Z8</accession>
<dbReference type="EMBL" id="DUZY01000002">
    <property type="protein sequence ID" value="DAD28041.1"/>
    <property type="molecule type" value="Genomic_DNA"/>
</dbReference>
<dbReference type="SUPFAM" id="SSF57903">
    <property type="entry name" value="FYVE/PHD zinc finger"/>
    <property type="match status" value="2"/>
</dbReference>
<dbReference type="InterPro" id="IPR042163">
    <property type="entry name" value="PHF12"/>
</dbReference>
<dbReference type="InterPro" id="IPR032308">
    <property type="entry name" value="TDBD"/>
</dbReference>
<dbReference type="SUPFAM" id="SSF55729">
    <property type="entry name" value="Acyl-CoA N-acyltransferases (Nat)"/>
    <property type="match status" value="1"/>
</dbReference>
<feature type="compositionally biased region" description="Polar residues" evidence="7">
    <location>
        <begin position="419"/>
        <end position="436"/>
    </location>
</feature>
<feature type="region of interest" description="Disordered" evidence="7">
    <location>
        <begin position="410"/>
        <end position="485"/>
    </location>
</feature>
<keyword evidence="11" id="KW-1185">Reference proteome</keyword>
<comment type="subcellular location">
    <subcellularLocation>
        <location evidence="1">Nucleus</location>
    </subcellularLocation>
</comment>
<dbReference type="Pfam" id="PF16135">
    <property type="entry name" value="TDBD"/>
    <property type="match status" value="1"/>
</dbReference>
<dbReference type="GO" id="GO:0005634">
    <property type="term" value="C:nucleus"/>
    <property type="evidence" value="ECO:0007669"/>
    <property type="project" value="UniProtKB-SubCell"/>
</dbReference>
<dbReference type="SMART" id="SM00743">
    <property type="entry name" value="Agenet"/>
    <property type="match status" value="2"/>
</dbReference>
<dbReference type="InterPro" id="IPR016181">
    <property type="entry name" value="Acyl_CoA_acyltransferase"/>
</dbReference>
<dbReference type="PROSITE" id="PS51186">
    <property type="entry name" value="GNAT"/>
    <property type="match status" value="1"/>
</dbReference>
<feature type="domain" description="PHD-type" evidence="8">
    <location>
        <begin position="991"/>
        <end position="1053"/>
    </location>
</feature>
<feature type="compositionally biased region" description="Basic and acidic residues" evidence="7">
    <location>
        <begin position="446"/>
        <end position="459"/>
    </location>
</feature>
<dbReference type="Pfam" id="PF23209">
    <property type="entry name" value="IDM1_C"/>
    <property type="match status" value="1"/>
</dbReference>
<feature type="domain" description="PHD-type" evidence="8">
    <location>
        <begin position="950"/>
        <end position="995"/>
    </location>
</feature>
<dbReference type="Pfam" id="PF23011">
    <property type="entry name" value="PHD-1st_NSD"/>
    <property type="match status" value="1"/>
</dbReference>
<dbReference type="InterPro" id="IPR056511">
    <property type="entry name" value="IDM1_C"/>
</dbReference>
<protein>
    <recommendedName>
        <fullName evidence="12">Increased DNA methylation 1-like</fullName>
    </recommendedName>
</protein>
<sequence length="1254" mass="141659">MAAILELEDHPKNNKNRKRIERRRKLLVGDKVEVRSVEDGFAGSWHNGEVIDCGHNFRYIEYEYIHLDDGSAKLIESVTVTSAIEGSIPRSRTPPNYRGCIRSVPPRLRFDEWSFHYGLCVDAFHECAWWEGVVFDHDDGSLSRLIFFPDLGDEMRLGIDKLRITQDWNEVTEEWKPRGLWVFLEVLEKYERDWPQFASPKQIWYDVRTKEEFLEKISEWTAMTNLWDWDNLVREVVSAYMDLNVEKFLDYINSDYGEDLAEVQSKKRKTIEPGFSLTGGVSGGLLSEPAGEIILKPEGYLTDSRTKKRKISSLGLSTSDVGFGCQLEEPRVNAEGGDISQTEDKGLVINPLNGTNSCSHDEDVFVQPQDLLVLPSDLDLFACASGSANEEGVRIPLGIEDATHGVIQNKADGHWGRNDPTSNEHIGNPTTPNANAMSLVGFITSGKEETENTLSRESEAQGGGSVQDDRKSRKDSSCSEPNNKPAHLQLGANSIWLPVVPDLIPGAGYFPDAIAKYSRNPKNRSKQTGTNREAKMHLLYLGWKVEYKKYKKMYRFRFTSPEGKPYLSLIQVCQALMESAQDVQIQNPHNDQQILACKPAELFDSSSKPVSLPCEGDASPLCAETLMLNREEVGTGQLIKEDVGTEEPCKDMVHIEPKHCPRAVIVWYLIGLKEQTKEYDKIGAIKSSELRSKSRGHLSSLGWKFWYVNKNGNREMRYCSPKGKVYNSLRTACAGCITGGGCPESSTIIEQLKKRVTARKVSKHQLVVAEFASEIICQKYEESMPLPDYQSEKDSTESCGSSQLTKQAENLDSTNPTSVLRSLRSSKRARRVVRSSPMHHTPRTILSWLIDNNVVLPRAKVHYIGRKNCPPMAEGRITCNGIKCSCCQKVFTLSGFGVHAGGSYHRPAANIFLEDGRSLLQCQEQINKPKMLKPELHRRIKSNRHSYENDYICSVCHYGGTLLLCDQCPSSFHLSCLGLKDLPDGKWFCPSCRCGICGKSEFNGKTEQFTDASVLYCDQCEREYHVGCLKRRGHTKVESCPKGNWFCSKNCEKIFMGLRKLIGKPLSVGMSNFSWTLLKSIKDDSCLDSSGNEDTTEHHSKLNVALSVMHECFEPIKEPRTKSDLVEDVIFSKCSELNRLNFQGFYTVLLEREDEIISVATVRVFGEKVAEVPLIGTRVQFRRMGMCRLLMNELEKKLMELGVERLFLPAIPQVLHTWTTSFGFSTMTNSERLKFLEYTFLDFQDTTMCQKLLT</sequence>
<dbReference type="InterPro" id="IPR008395">
    <property type="entry name" value="Agenet-like_dom"/>
</dbReference>
<evidence type="ECO:0000259" key="8">
    <source>
        <dbReference type="PROSITE" id="PS50016"/>
    </source>
</evidence>
<evidence type="ECO:0000256" key="5">
    <source>
        <dbReference type="ARBA" id="ARBA00023242"/>
    </source>
</evidence>
<dbReference type="Gene3D" id="3.40.630.30">
    <property type="match status" value="1"/>
</dbReference>
<keyword evidence="2" id="KW-0479">Metal-binding</keyword>
<comment type="caution">
    <text evidence="10">The sequence shown here is derived from an EMBL/GenBank/DDBJ whole genome shotgun (WGS) entry which is preliminary data.</text>
</comment>
<organism evidence="10 11">
    <name type="scientific">Nelumbo nucifera</name>
    <name type="common">Sacred lotus</name>
    <dbReference type="NCBI Taxonomy" id="4432"/>
    <lineage>
        <taxon>Eukaryota</taxon>
        <taxon>Viridiplantae</taxon>
        <taxon>Streptophyta</taxon>
        <taxon>Embryophyta</taxon>
        <taxon>Tracheophyta</taxon>
        <taxon>Spermatophyta</taxon>
        <taxon>Magnoliopsida</taxon>
        <taxon>Proteales</taxon>
        <taxon>Nelumbonaceae</taxon>
        <taxon>Nelumbo</taxon>
    </lineage>
</organism>
<dbReference type="Gene3D" id="3.30.40.10">
    <property type="entry name" value="Zinc/RING finger domain, C3HC4 (zinc finger)"/>
    <property type="match status" value="2"/>
</dbReference>
<evidence type="ECO:0000256" key="3">
    <source>
        <dbReference type="ARBA" id="ARBA00022771"/>
    </source>
</evidence>
<feature type="compositionally biased region" description="Polar residues" evidence="7">
    <location>
        <begin position="797"/>
        <end position="817"/>
    </location>
</feature>
<dbReference type="Pfam" id="PF22970">
    <property type="entry name" value="DUF7028"/>
    <property type="match status" value="2"/>
</dbReference>
<dbReference type="PANTHER" id="PTHR46309:SF12">
    <property type="entry name" value="GB|AAC80581.1"/>
    <property type="match status" value="1"/>
</dbReference>
<feature type="domain" description="N-acetyltransferase" evidence="9">
    <location>
        <begin position="1108"/>
        <end position="1253"/>
    </location>
</feature>
<dbReference type="PROSITE" id="PS50016">
    <property type="entry name" value="ZF_PHD_2"/>
    <property type="match status" value="2"/>
</dbReference>
<dbReference type="GO" id="GO:0003714">
    <property type="term" value="F:transcription corepressor activity"/>
    <property type="evidence" value="ECO:0007669"/>
    <property type="project" value="InterPro"/>
</dbReference>
<dbReference type="InterPro" id="IPR019787">
    <property type="entry name" value="Znf_PHD-finger"/>
</dbReference>
<dbReference type="Pfam" id="PF05641">
    <property type="entry name" value="Agenet"/>
    <property type="match status" value="1"/>
</dbReference>
<evidence type="ECO:0000256" key="1">
    <source>
        <dbReference type="ARBA" id="ARBA00004123"/>
    </source>
</evidence>
<dbReference type="Proteomes" id="UP000607653">
    <property type="component" value="Unassembled WGS sequence"/>
</dbReference>
<dbReference type="SMART" id="SM00249">
    <property type="entry name" value="PHD"/>
    <property type="match status" value="2"/>
</dbReference>
<dbReference type="InterPro" id="IPR054292">
    <property type="entry name" value="DUF7028"/>
</dbReference>
<proteinExistence type="predicted"/>
<evidence type="ECO:0000256" key="6">
    <source>
        <dbReference type="PROSITE-ProRule" id="PRU00146"/>
    </source>
</evidence>
<dbReference type="InterPro" id="IPR014002">
    <property type="entry name" value="Agenet_dom_plant"/>
</dbReference>
<feature type="compositionally biased region" description="Basic and acidic residues" evidence="7">
    <location>
        <begin position="467"/>
        <end position="477"/>
    </location>
</feature>
<evidence type="ECO:0008006" key="12">
    <source>
        <dbReference type="Google" id="ProtNLM"/>
    </source>
</evidence>
<dbReference type="InterPro" id="IPR001965">
    <property type="entry name" value="Znf_PHD"/>
</dbReference>
<dbReference type="InterPro" id="IPR011011">
    <property type="entry name" value="Znf_FYVE_PHD"/>
</dbReference>
<dbReference type="CDD" id="cd04301">
    <property type="entry name" value="NAT_SF"/>
    <property type="match status" value="1"/>
</dbReference>
<dbReference type="PANTHER" id="PTHR46309">
    <property type="entry name" value="PHD FINGER PROTEIN 12"/>
    <property type="match status" value="1"/>
</dbReference>
<name>A0A822Y8Z8_NELNU</name>
<feature type="compositionally biased region" description="Basic residues" evidence="7">
    <location>
        <begin position="824"/>
        <end position="833"/>
    </location>
</feature>
<feature type="region of interest" description="Disordered" evidence="7">
    <location>
        <begin position="787"/>
        <end position="838"/>
    </location>
</feature>
<evidence type="ECO:0000256" key="2">
    <source>
        <dbReference type="ARBA" id="ARBA00022723"/>
    </source>
</evidence>
<dbReference type="InterPro" id="IPR000182">
    <property type="entry name" value="GNAT_dom"/>
</dbReference>
<evidence type="ECO:0000256" key="4">
    <source>
        <dbReference type="ARBA" id="ARBA00022833"/>
    </source>
</evidence>
<keyword evidence="3 6" id="KW-0863">Zinc-finger</keyword>
<evidence type="ECO:0000256" key="7">
    <source>
        <dbReference type="SAM" id="MobiDB-lite"/>
    </source>
</evidence>
<reference evidence="10 11" key="1">
    <citation type="journal article" date="2020" name="Mol. Biol. Evol.">
        <title>Distinct Expression and Methylation Patterns for Genes with Different Fates following a Single Whole-Genome Duplication in Flowering Plants.</title>
        <authorList>
            <person name="Shi T."/>
            <person name="Rahmani R.S."/>
            <person name="Gugger P.F."/>
            <person name="Wang M."/>
            <person name="Li H."/>
            <person name="Zhang Y."/>
            <person name="Li Z."/>
            <person name="Wang Q."/>
            <person name="Van de Peer Y."/>
            <person name="Marchal K."/>
            <person name="Chen J."/>
        </authorList>
    </citation>
    <scope>NUCLEOTIDE SEQUENCE [LARGE SCALE GENOMIC DNA]</scope>
    <source>
        <tissue evidence="10">Leaf</tissue>
    </source>
</reference>
<dbReference type="GO" id="GO:0008270">
    <property type="term" value="F:zinc ion binding"/>
    <property type="evidence" value="ECO:0007669"/>
    <property type="project" value="UniProtKB-KW"/>
</dbReference>
<keyword evidence="4" id="KW-0862">Zinc</keyword>
<dbReference type="GO" id="GO:0016747">
    <property type="term" value="F:acyltransferase activity, transferring groups other than amino-acyl groups"/>
    <property type="evidence" value="ECO:0007669"/>
    <property type="project" value="InterPro"/>
</dbReference>
<evidence type="ECO:0000259" key="9">
    <source>
        <dbReference type="PROSITE" id="PS51186"/>
    </source>
</evidence>
<dbReference type="InterPro" id="IPR013083">
    <property type="entry name" value="Znf_RING/FYVE/PHD"/>
</dbReference>
<dbReference type="InterPro" id="IPR059153">
    <property type="entry name" value="NSD_PHD-1st"/>
</dbReference>